<dbReference type="GO" id="GO:0008033">
    <property type="term" value="P:tRNA processing"/>
    <property type="evidence" value="ECO:0007669"/>
    <property type="project" value="UniProtKB-KW"/>
</dbReference>
<dbReference type="AlphaFoldDB" id="A0A7Y4L937"/>
<dbReference type="GO" id="GO:0008168">
    <property type="term" value="F:methyltransferase activity"/>
    <property type="evidence" value="ECO:0007669"/>
    <property type="project" value="UniProtKB-KW"/>
</dbReference>
<keyword evidence="2" id="KW-0489">Methyltransferase</keyword>
<dbReference type="Proteomes" id="UP000541421">
    <property type="component" value="Unassembled WGS sequence"/>
</dbReference>
<sequence>MNSSTTLTALDVDYSSCADMLLTHANHSVATSDAPLNIAILAKDYLAHLPHLYALWQRQTRPWHIMVVENAYETSAQRLTRYSGKIFNLLESQWPLALPGLHRMDIQDYRFSINVLFTHDKQGWKQFCASVHWFIVDGEIYPEALRMGVPNLCIMGMLDKADNIVKQLQSSQFQIIQPCQKGVERGVWLAQSRRPQVTAAAHQGRDAIVIGAGVAGAGVAFALAQRGWRVKVLDPIFTTNIPDSEAYRYASGAVTPLLTVDDDYKARLSRAGVLRARARWCRDIVQHAGIHQCGTLELDRDKGHAKDLIEVVRQLQFPQEWVGLVGAGEASQLAGIAVQQQGAFFPLAMQIPPVRLAYTLLQHEYIECIAMRVHHICSVEKGFTVHGSVLQMGEDYDIYAQDNTSATAELKAPVVIVATAMNSLSLLQASGLDKKTLKSGQQVSALGRLESLHPLAGEVMMIPQHKVNGGPRCVIGGQGYYLPRQEGFCVMGSTYLHGELHPEISKVGQQTIWRKMPMSLPVTLEELQESGQLKGRACVRAVVQGRLPVIAELSHLPGLWVVGAYASHGMTWSSLAGDIVGASLEGEPIPLEKDLLSAISLKA</sequence>
<dbReference type="PANTHER" id="PTHR13847:SF283">
    <property type="entry name" value="TRNA 5-METHYLAMINOMETHYL-2-THIOURIDINE BIOSYNTHESIS BIFUNCTIONAL PROTEIN MNMC"/>
    <property type="match status" value="1"/>
</dbReference>
<keyword evidence="6" id="KW-0819">tRNA processing</keyword>
<keyword evidence="4" id="KW-0808">Transferase</keyword>
<keyword evidence="3" id="KW-0285">Flavoprotein</keyword>
<organism evidence="11 12">
    <name type="scientific">Pelistega europaea</name>
    <dbReference type="NCBI Taxonomy" id="106147"/>
    <lineage>
        <taxon>Bacteria</taxon>
        <taxon>Pseudomonadati</taxon>
        <taxon>Pseudomonadota</taxon>
        <taxon>Betaproteobacteria</taxon>
        <taxon>Burkholderiales</taxon>
        <taxon>Alcaligenaceae</taxon>
        <taxon>Pelistega</taxon>
    </lineage>
</organism>
<dbReference type="Pfam" id="PF01266">
    <property type="entry name" value="DAO"/>
    <property type="match status" value="1"/>
</dbReference>
<dbReference type="PANTHER" id="PTHR13847">
    <property type="entry name" value="SARCOSINE DEHYDROGENASE-RELATED"/>
    <property type="match status" value="1"/>
</dbReference>
<dbReference type="Gene3D" id="3.30.9.10">
    <property type="entry name" value="D-Amino Acid Oxidase, subunit A, domain 2"/>
    <property type="match status" value="1"/>
</dbReference>
<dbReference type="InterPro" id="IPR036188">
    <property type="entry name" value="FAD/NAD-bd_sf"/>
</dbReference>
<evidence type="ECO:0000256" key="6">
    <source>
        <dbReference type="ARBA" id="ARBA00022694"/>
    </source>
</evidence>
<keyword evidence="9" id="KW-0511">Multifunctional enzyme</keyword>
<evidence type="ECO:0000259" key="10">
    <source>
        <dbReference type="Pfam" id="PF01266"/>
    </source>
</evidence>
<dbReference type="InterPro" id="IPR006076">
    <property type="entry name" value="FAD-dep_OxRdtase"/>
</dbReference>
<evidence type="ECO:0000256" key="1">
    <source>
        <dbReference type="ARBA" id="ARBA00022490"/>
    </source>
</evidence>
<evidence type="ECO:0000256" key="2">
    <source>
        <dbReference type="ARBA" id="ARBA00022603"/>
    </source>
</evidence>
<gene>
    <name evidence="11" type="ORF">HKX40_03585</name>
</gene>
<dbReference type="GO" id="GO:0016491">
    <property type="term" value="F:oxidoreductase activity"/>
    <property type="evidence" value="ECO:0007669"/>
    <property type="project" value="UniProtKB-KW"/>
</dbReference>
<evidence type="ECO:0000313" key="11">
    <source>
        <dbReference type="EMBL" id="NOL49225.1"/>
    </source>
</evidence>
<dbReference type="GO" id="GO:0032259">
    <property type="term" value="P:methylation"/>
    <property type="evidence" value="ECO:0007669"/>
    <property type="project" value="UniProtKB-KW"/>
</dbReference>
<dbReference type="SUPFAM" id="SSF51905">
    <property type="entry name" value="FAD/NAD(P)-binding domain"/>
    <property type="match status" value="1"/>
</dbReference>
<dbReference type="EMBL" id="JABGBO010000003">
    <property type="protein sequence ID" value="NOL49225.1"/>
    <property type="molecule type" value="Genomic_DNA"/>
</dbReference>
<evidence type="ECO:0000256" key="4">
    <source>
        <dbReference type="ARBA" id="ARBA00022679"/>
    </source>
</evidence>
<evidence type="ECO:0000256" key="9">
    <source>
        <dbReference type="ARBA" id="ARBA00023268"/>
    </source>
</evidence>
<reference evidence="11 12" key="1">
    <citation type="submission" date="2020-05" db="EMBL/GenBank/DDBJ databases">
        <authorList>
            <person name="Niu N."/>
        </authorList>
    </citation>
    <scope>NUCLEOTIDE SEQUENCE [LARGE SCALE GENOMIC DNA]</scope>
    <source>
        <strain evidence="11 12">LMG10982</strain>
    </source>
</reference>
<evidence type="ECO:0000256" key="5">
    <source>
        <dbReference type="ARBA" id="ARBA00022691"/>
    </source>
</evidence>
<evidence type="ECO:0000313" key="12">
    <source>
        <dbReference type="Proteomes" id="UP000541421"/>
    </source>
</evidence>
<dbReference type="RefSeq" id="WP_171588197.1">
    <property type="nucleotide sequence ID" value="NZ_JABGBO010000003.1"/>
</dbReference>
<keyword evidence="7" id="KW-0274">FAD</keyword>
<feature type="domain" description="FAD dependent oxidoreductase" evidence="10">
    <location>
        <begin position="206"/>
        <end position="580"/>
    </location>
</feature>
<protein>
    <submittedName>
        <fullName evidence="11">FAD-dependent oxidoreductase</fullName>
    </submittedName>
</protein>
<keyword evidence="8" id="KW-0560">Oxidoreductase</keyword>
<proteinExistence type="predicted"/>
<evidence type="ECO:0000256" key="8">
    <source>
        <dbReference type="ARBA" id="ARBA00023002"/>
    </source>
</evidence>
<accession>A0A7Y4L937</accession>
<name>A0A7Y4L937_9BURK</name>
<evidence type="ECO:0000256" key="7">
    <source>
        <dbReference type="ARBA" id="ARBA00022827"/>
    </source>
</evidence>
<keyword evidence="1" id="KW-0963">Cytoplasm</keyword>
<evidence type="ECO:0000256" key="3">
    <source>
        <dbReference type="ARBA" id="ARBA00022630"/>
    </source>
</evidence>
<comment type="caution">
    <text evidence="11">The sequence shown here is derived from an EMBL/GenBank/DDBJ whole genome shotgun (WGS) entry which is preliminary data.</text>
</comment>
<keyword evidence="12" id="KW-1185">Reference proteome</keyword>
<dbReference type="GO" id="GO:0005737">
    <property type="term" value="C:cytoplasm"/>
    <property type="evidence" value="ECO:0007669"/>
    <property type="project" value="TreeGrafter"/>
</dbReference>
<keyword evidence="5" id="KW-0949">S-adenosyl-L-methionine</keyword>
<dbReference type="Gene3D" id="3.50.50.60">
    <property type="entry name" value="FAD/NAD(P)-binding domain"/>
    <property type="match status" value="1"/>
</dbReference>